<protein>
    <submittedName>
        <fullName evidence="1">Uncharacterized protein</fullName>
    </submittedName>
</protein>
<evidence type="ECO:0000313" key="2">
    <source>
        <dbReference type="Proteomes" id="UP000277204"/>
    </source>
</evidence>
<dbReference type="Proteomes" id="UP000277204">
    <property type="component" value="Unassembled WGS sequence"/>
</dbReference>
<sequence length="66" mass="7517">MDSNWKASVKYGRDAALLRSRTGKCSTHSGSCSNAVQSRTKCTCRMRISRIQSHQSITQKRRRKSQ</sequence>
<gene>
    <name evidence="1" type="ORF">SMRZ_LOCUS9035</name>
</gene>
<name>A0A3P7YAX7_9TREM</name>
<proteinExistence type="predicted"/>
<organism evidence="1 2">
    <name type="scientific">Schistosoma margrebowiei</name>
    <dbReference type="NCBI Taxonomy" id="48269"/>
    <lineage>
        <taxon>Eukaryota</taxon>
        <taxon>Metazoa</taxon>
        <taxon>Spiralia</taxon>
        <taxon>Lophotrochozoa</taxon>
        <taxon>Platyhelminthes</taxon>
        <taxon>Trematoda</taxon>
        <taxon>Digenea</taxon>
        <taxon>Strigeidida</taxon>
        <taxon>Schistosomatoidea</taxon>
        <taxon>Schistosomatidae</taxon>
        <taxon>Schistosoma</taxon>
    </lineage>
</organism>
<dbReference type="AlphaFoldDB" id="A0A3P7YAX7"/>
<accession>A0A3P7YAX7</accession>
<reference evidence="1 2" key="1">
    <citation type="submission" date="2018-11" db="EMBL/GenBank/DDBJ databases">
        <authorList>
            <consortium name="Pathogen Informatics"/>
        </authorList>
    </citation>
    <scope>NUCLEOTIDE SEQUENCE [LARGE SCALE GENOMIC DNA]</scope>
    <source>
        <strain evidence="1 2">Zambia</strain>
    </source>
</reference>
<keyword evidence="2" id="KW-1185">Reference proteome</keyword>
<evidence type="ECO:0000313" key="1">
    <source>
        <dbReference type="EMBL" id="VDO84481.1"/>
    </source>
</evidence>
<dbReference type="EMBL" id="UZAI01004126">
    <property type="protein sequence ID" value="VDO84481.1"/>
    <property type="molecule type" value="Genomic_DNA"/>
</dbReference>